<evidence type="ECO:0000256" key="2">
    <source>
        <dbReference type="SAM" id="MobiDB-lite"/>
    </source>
</evidence>
<feature type="region of interest" description="Disordered" evidence="2">
    <location>
        <begin position="446"/>
        <end position="518"/>
    </location>
</feature>
<feature type="region of interest" description="Disordered" evidence="2">
    <location>
        <begin position="44"/>
        <end position="63"/>
    </location>
</feature>
<feature type="compositionally biased region" description="Low complexity" evidence="2">
    <location>
        <begin position="122"/>
        <end position="142"/>
    </location>
</feature>
<evidence type="ECO:0000313" key="4">
    <source>
        <dbReference type="Proteomes" id="UP000179807"/>
    </source>
</evidence>
<gene>
    <name evidence="3" type="ORF">TRFO_13417</name>
</gene>
<dbReference type="GeneID" id="94831936"/>
<feature type="compositionally biased region" description="Low complexity" evidence="2">
    <location>
        <begin position="458"/>
        <end position="481"/>
    </location>
</feature>
<dbReference type="Proteomes" id="UP000179807">
    <property type="component" value="Unassembled WGS sequence"/>
</dbReference>
<reference evidence="3" key="1">
    <citation type="submission" date="2016-10" db="EMBL/GenBank/DDBJ databases">
        <authorList>
            <person name="Benchimol M."/>
            <person name="Almeida L.G."/>
            <person name="Vasconcelos A.T."/>
            <person name="Perreira-Neves A."/>
            <person name="Rosa I.A."/>
            <person name="Tasca T."/>
            <person name="Bogo M.R."/>
            <person name="de Souza W."/>
        </authorList>
    </citation>
    <scope>NUCLEOTIDE SEQUENCE [LARGE SCALE GENOMIC DNA]</scope>
    <source>
        <strain evidence="3">K</strain>
    </source>
</reference>
<feature type="region of interest" description="Disordered" evidence="2">
    <location>
        <begin position="85"/>
        <end position="142"/>
    </location>
</feature>
<feature type="coiled-coil region" evidence="1">
    <location>
        <begin position="265"/>
        <end position="302"/>
    </location>
</feature>
<evidence type="ECO:0000256" key="1">
    <source>
        <dbReference type="SAM" id="Coils"/>
    </source>
</evidence>
<dbReference type="EMBL" id="MLAK01000145">
    <property type="protein sequence ID" value="OHT16101.1"/>
    <property type="molecule type" value="Genomic_DNA"/>
</dbReference>
<protein>
    <submittedName>
        <fullName evidence="3">Uncharacterized protein</fullName>
    </submittedName>
</protein>
<evidence type="ECO:0000313" key="3">
    <source>
        <dbReference type="EMBL" id="OHT16101.1"/>
    </source>
</evidence>
<organism evidence="3 4">
    <name type="scientific">Tritrichomonas foetus</name>
    <dbReference type="NCBI Taxonomy" id="1144522"/>
    <lineage>
        <taxon>Eukaryota</taxon>
        <taxon>Metamonada</taxon>
        <taxon>Parabasalia</taxon>
        <taxon>Tritrichomonadida</taxon>
        <taxon>Tritrichomonadidae</taxon>
        <taxon>Tritrichomonas</taxon>
    </lineage>
</organism>
<dbReference type="RefSeq" id="XP_068369237.1">
    <property type="nucleotide sequence ID" value="XM_068497232.1"/>
</dbReference>
<keyword evidence="1" id="KW-0175">Coiled coil</keyword>
<accession>A0A1J4L2I4</accession>
<dbReference type="AlphaFoldDB" id="A0A1J4L2I4"/>
<dbReference type="VEuPathDB" id="TrichDB:TRFO_13417"/>
<feature type="compositionally biased region" description="Polar residues" evidence="2">
    <location>
        <begin position="446"/>
        <end position="455"/>
    </location>
</feature>
<feature type="compositionally biased region" description="Low complexity" evidence="2">
    <location>
        <begin position="503"/>
        <end position="512"/>
    </location>
</feature>
<sequence>MNLNPEDIEDDIFSVTTEDQKKNDIDLDDDDLFMLPSQRKQMINNKKKTKKVKKRPPKQKHLTIDQLLDSANGFDLDDAFQVNSSDMSKQNSEDAHKNNNKYNENNSKFKENNNKTNENIKPDAQNNPQTINQNSQQNNQPNVVPQQIYINPTVSEIEKIESSLINYISTAVYSIRESFIDCLKDLLDNSKDEQSLIDSFLLSLPSEIDELVMSEIQNVKDILAANTNSFVSTVDIQLEPLQKLFPQKSVKNTGPTIESLHDSVLNEQIKMNEKYNDLLQSVQQENDALSSLRQQRAIYEEQNRIDSPNMMLLIEAESDTKRLEVEKQFIEYRKKRLNKIKQDWKDYHFQSDEQMMDSEGYELLKRLSTLSRKVPQSKHAYVGSSLKSLSQNSLEAYQDIRKLRKQLIQEVKNVCFEMQMFPKAKKKQEKVFHAAPQTVEKALSIKSNKSSCSRRLSNDSIASSNSSESSKASVKSSSRSSRFSKENISESSMLSDIKEQLRQIRQQRTQQTNEANHE</sequence>
<keyword evidence="4" id="KW-1185">Reference proteome</keyword>
<feature type="compositionally biased region" description="Basic residues" evidence="2">
    <location>
        <begin position="45"/>
        <end position="61"/>
    </location>
</feature>
<comment type="caution">
    <text evidence="3">The sequence shown here is derived from an EMBL/GenBank/DDBJ whole genome shotgun (WGS) entry which is preliminary data.</text>
</comment>
<feature type="compositionally biased region" description="Basic and acidic residues" evidence="2">
    <location>
        <begin position="107"/>
        <end position="121"/>
    </location>
</feature>
<proteinExistence type="predicted"/>
<name>A0A1J4L2I4_9EUKA</name>